<evidence type="ECO:0000313" key="2">
    <source>
        <dbReference type="EMBL" id="VVM41062.1"/>
    </source>
</evidence>
<dbReference type="Pfam" id="PF00248">
    <property type="entry name" value="Aldo_ket_red"/>
    <property type="match status" value="1"/>
</dbReference>
<dbReference type="PANTHER" id="PTHR42686">
    <property type="entry name" value="GH17980P-RELATED"/>
    <property type="match status" value="1"/>
</dbReference>
<dbReference type="SUPFAM" id="SSF51430">
    <property type="entry name" value="NAD(P)-linked oxidoreductase"/>
    <property type="match status" value="1"/>
</dbReference>
<dbReference type="EMBL" id="CABVHK010000001">
    <property type="protein sequence ID" value="VVM41062.1"/>
    <property type="molecule type" value="Genomic_DNA"/>
</dbReference>
<dbReference type="InterPro" id="IPR023210">
    <property type="entry name" value="NADP_OxRdtase_dom"/>
</dbReference>
<dbReference type="Proteomes" id="UP000326953">
    <property type="component" value="Unassembled WGS sequence"/>
</dbReference>
<gene>
    <name evidence="2" type="primary">pld1</name>
    <name evidence="2" type="ORF">PS662_00291</name>
</gene>
<evidence type="ECO:0000259" key="1">
    <source>
        <dbReference type="Pfam" id="PF00248"/>
    </source>
</evidence>
<name>A0A5E6PFB4_PSEFL</name>
<dbReference type="CDD" id="cd19152">
    <property type="entry name" value="AKR_AKR15A"/>
    <property type="match status" value="1"/>
</dbReference>
<dbReference type="Gene3D" id="3.20.20.100">
    <property type="entry name" value="NADP-dependent oxidoreductase domain"/>
    <property type="match status" value="1"/>
</dbReference>
<feature type="domain" description="NADP-dependent oxidoreductase" evidence="1">
    <location>
        <begin position="11"/>
        <end position="324"/>
    </location>
</feature>
<organism evidence="2 3">
    <name type="scientific">Pseudomonas fluorescens</name>
    <dbReference type="NCBI Taxonomy" id="294"/>
    <lineage>
        <taxon>Bacteria</taxon>
        <taxon>Pseudomonadati</taxon>
        <taxon>Pseudomonadota</taxon>
        <taxon>Gammaproteobacteria</taxon>
        <taxon>Pseudomonadales</taxon>
        <taxon>Pseudomonadaceae</taxon>
        <taxon>Pseudomonas</taxon>
    </lineage>
</organism>
<dbReference type="GO" id="GO:0050235">
    <property type="term" value="F:pyridoxal 4-dehydrogenase activity"/>
    <property type="evidence" value="ECO:0007669"/>
    <property type="project" value="UniProtKB-EC"/>
</dbReference>
<dbReference type="GO" id="GO:0005829">
    <property type="term" value="C:cytosol"/>
    <property type="evidence" value="ECO:0007669"/>
    <property type="project" value="TreeGrafter"/>
</dbReference>
<dbReference type="EC" id="1.1.1.107" evidence="2"/>
<reference evidence="2 3" key="1">
    <citation type="submission" date="2019-09" db="EMBL/GenBank/DDBJ databases">
        <authorList>
            <person name="Chandra G."/>
            <person name="Truman W A."/>
        </authorList>
    </citation>
    <scope>NUCLEOTIDE SEQUENCE [LARGE SCALE GENOMIC DNA]</scope>
    <source>
        <strain evidence="2">PS662</strain>
    </source>
</reference>
<dbReference type="InterPro" id="IPR036812">
    <property type="entry name" value="NAD(P)_OxRdtase_dom_sf"/>
</dbReference>
<protein>
    <submittedName>
        <fullName evidence="2">Pyridoxal 4-dehydrogenase</fullName>
        <ecNumber evidence="2">1.1.1.107</ecNumber>
    </submittedName>
</protein>
<keyword evidence="2" id="KW-0560">Oxidoreductase</keyword>
<dbReference type="PANTHER" id="PTHR42686:SF1">
    <property type="entry name" value="GH17980P-RELATED"/>
    <property type="match status" value="1"/>
</dbReference>
<dbReference type="RefSeq" id="WP_150709281.1">
    <property type="nucleotide sequence ID" value="NZ_CABVHK010000001.1"/>
</dbReference>
<proteinExistence type="predicted"/>
<accession>A0A5E6PFB4</accession>
<dbReference type="AlphaFoldDB" id="A0A5E6PFB4"/>
<sequence length="352" mass="38195">MSLKDKLPGALGFGTAPLGNMFRAIPEEEALATVHAAWEAGVRYFDTAPFYGSGLSEIRLGAALADYKRDDYVLSSKVGRVILDEVEDAAARDLGEKSGVFEHGRPNKIVNDYSADATMRSIEDSLKRLQTDRLDIVWVHDIAQDFYGDQWLEYFNQARTGAFKVLTRLREEGVIKGWGLGVNKVEPCELTLDLTEAQPDGFLLAGRYTLLDHDRALQRLMDAALAQNVEIVVGGPYSSGILAGGAHFEYQKASPAIIHKVEQIKRIAAAHGVDIKAAALQFSLANPAVAAVIPGSSRPDRIAEDVAALSAVIPGDFWRALREADLISERAPLPGQKIAAFGSSYKGGENED</sequence>
<dbReference type="InterPro" id="IPR020471">
    <property type="entry name" value="AKR"/>
</dbReference>
<dbReference type="OrthoDB" id="9768851at2"/>
<evidence type="ECO:0000313" key="3">
    <source>
        <dbReference type="Proteomes" id="UP000326953"/>
    </source>
</evidence>